<dbReference type="SUPFAM" id="SSF56112">
    <property type="entry name" value="Protein kinase-like (PK-like)"/>
    <property type="match status" value="1"/>
</dbReference>
<evidence type="ECO:0000259" key="1">
    <source>
        <dbReference type="PROSITE" id="PS50011"/>
    </source>
</evidence>
<protein>
    <submittedName>
        <fullName evidence="2">Protein kinase</fullName>
    </submittedName>
</protein>
<proteinExistence type="predicted"/>
<dbReference type="InterPro" id="IPR000719">
    <property type="entry name" value="Prot_kinase_dom"/>
</dbReference>
<dbReference type="Pfam" id="PF00069">
    <property type="entry name" value="Pkinase"/>
    <property type="match status" value="1"/>
</dbReference>
<dbReference type="RefSeq" id="WP_395808522.1">
    <property type="nucleotide sequence ID" value="NZ_CP043494.1"/>
</dbReference>
<keyword evidence="3" id="KW-1185">Reference proteome</keyword>
<feature type="domain" description="Protein kinase" evidence="1">
    <location>
        <begin position="1"/>
        <end position="275"/>
    </location>
</feature>
<name>A0ABY9X3T7_9BACT</name>
<dbReference type="InterPro" id="IPR011009">
    <property type="entry name" value="Kinase-like_dom_sf"/>
</dbReference>
<dbReference type="Gene3D" id="1.10.510.10">
    <property type="entry name" value="Transferase(Phosphotransferase) domain 1"/>
    <property type="match status" value="1"/>
</dbReference>
<evidence type="ECO:0000313" key="2">
    <source>
        <dbReference type="EMBL" id="WNG49979.1"/>
    </source>
</evidence>
<dbReference type="EMBL" id="CP043494">
    <property type="protein sequence ID" value="WNG49979.1"/>
    <property type="molecule type" value="Genomic_DNA"/>
</dbReference>
<evidence type="ECO:0000313" key="3">
    <source>
        <dbReference type="Proteomes" id="UP001611383"/>
    </source>
</evidence>
<dbReference type="Proteomes" id="UP001611383">
    <property type="component" value="Chromosome"/>
</dbReference>
<dbReference type="GO" id="GO:0016301">
    <property type="term" value="F:kinase activity"/>
    <property type="evidence" value="ECO:0007669"/>
    <property type="project" value="UniProtKB-KW"/>
</dbReference>
<organism evidence="2 3">
    <name type="scientific">Archangium minus</name>
    <dbReference type="NCBI Taxonomy" id="83450"/>
    <lineage>
        <taxon>Bacteria</taxon>
        <taxon>Pseudomonadati</taxon>
        <taxon>Myxococcota</taxon>
        <taxon>Myxococcia</taxon>
        <taxon>Myxococcales</taxon>
        <taxon>Cystobacterineae</taxon>
        <taxon>Archangiaceae</taxon>
        <taxon>Archangium</taxon>
    </lineage>
</organism>
<sequence>MSALSAGDVLGGKWRIVRPALGDEPGSEFRVEPSEGGGARRVTLWRTLRPPAPAELECFEQLVHTGERTEDPSFQPVEDVGYDTAREALWWVRPWWNGESLPSMLGGLHQVGLEITYLYSLAEQLAQALTAAQASGVVHGRLRPSRLLVAPGPQGVRLSILDLGLELFRRNHAHGWMKPPRIGAAYVAPELDDSGPVSPSADVFSFGLIVRDMLASRRDGVWKGRWEHWVERATAADPRARFGSLTEAMQALQPVLKSLPDPIPPPPENHQREHP</sequence>
<keyword evidence="2" id="KW-0808">Transferase</keyword>
<accession>A0ABY9X3T7</accession>
<reference evidence="2 3" key="1">
    <citation type="submission" date="2019-08" db="EMBL/GenBank/DDBJ databases">
        <title>Archangium and Cystobacter genomes.</title>
        <authorList>
            <person name="Chen I.-C.K."/>
            <person name="Wielgoss S."/>
        </authorList>
    </citation>
    <scope>NUCLEOTIDE SEQUENCE [LARGE SCALE GENOMIC DNA]</scope>
    <source>
        <strain evidence="2 3">Cbm 6</strain>
    </source>
</reference>
<keyword evidence="2" id="KW-0418">Kinase</keyword>
<gene>
    <name evidence="2" type="ORF">F0U60_42045</name>
</gene>
<dbReference type="PROSITE" id="PS50011">
    <property type="entry name" value="PROTEIN_KINASE_DOM"/>
    <property type="match status" value="1"/>
</dbReference>